<evidence type="ECO:0000256" key="2">
    <source>
        <dbReference type="ARBA" id="ARBA00012948"/>
    </source>
</evidence>
<evidence type="ECO:0000313" key="6">
    <source>
        <dbReference type="Proteomes" id="UP001212997"/>
    </source>
</evidence>
<dbReference type="EMBL" id="JANAWD010000126">
    <property type="protein sequence ID" value="KAJ3486286.1"/>
    <property type="molecule type" value="Genomic_DNA"/>
</dbReference>
<dbReference type="CDD" id="cd05233">
    <property type="entry name" value="SDR_c"/>
    <property type="match status" value="1"/>
</dbReference>
<proteinExistence type="inferred from homology"/>
<dbReference type="SUPFAM" id="SSF51735">
    <property type="entry name" value="NAD(P)-binding Rossmann-fold domains"/>
    <property type="match status" value="1"/>
</dbReference>
<dbReference type="PRINTS" id="PR00081">
    <property type="entry name" value="GDHRDH"/>
</dbReference>
<accession>A0AAD5YEV8</accession>
<dbReference type="InterPro" id="IPR002347">
    <property type="entry name" value="SDR_fam"/>
</dbReference>
<dbReference type="InterPro" id="IPR036291">
    <property type="entry name" value="NAD(P)-bd_dom_sf"/>
</dbReference>
<organism evidence="5 6">
    <name type="scientific">Meripilus lineatus</name>
    <dbReference type="NCBI Taxonomy" id="2056292"/>
    <lineage>
        <taxon>Eukaryota</taxon>
        <taxon>Fungi</taxon>
        <taxon>Dikarya</taxon>
        <taxon>Basidiomycota</taxon>
        <taxon>Agaricomycotina</taxon>
        <taxon>Agaricomycetes</taxon>
        <taxon>Polyporales</taxon>
        <taxon>Meripilaceae</taxon>
        <taxon>Meripilus</taxon>
    </lineage>
</organism>
<name>A0AAD5YEV8_9APHY</name>
<evidence type="ECO:0000256" key="4">
    <source>
        <dbReference type="ARBA" id="ARBA00048508"/>
    </source>
</evidence>
<gene>
    <name evidence="5" type="ORF">NLI96_g4355</name>
</gene>
<dbReference type="GO" id="GO:0004316">
    <property type="term" value="F:3-oxoacyl-[acyl-carrier-protein] reductase (NADPH) activity"/>
    <property type="evidence" value="ECO:0007669"/>
    <property type="project" value="UniProtKB-EC"/>
</dbReference>
<comment type="caution">
    <text evidence="5">The sequence shown here is derived from an EMBL/GenBank/DDBJ whole genome shotgun (WGS) entry which is preliminary data.</text>
</comment>
<dbReference type="PROSITE" id="PS00061">
    <property type="entry name" value="ADH_SHORT"/>
    <property type="match status" value="1"/>
</dbReference>
<dbReference type="PANTHER" id="PTHR42879">
    <property type="entry name" value="3-OXOACYL-(ACYL-CARRIER-PROTEIN) REDUCTASE"/>
    <property type="match status" value="1"/>
</dbReference>
<reference evidence="5" key="1">
    <citation type="submission" date="2022-07" db="EMBL/GenBank/DDBJ databases">
        <title>Genome Sequence of Physisporinus lineatus.</title>
        <authorList>
            <person name="Buettner E."/>
        </authorList>
    </citation>
    <scope>NUCLEOTIDE SEQUENCE</scope>
    <source>
        <strain evidence="5">VT162</strain>
    </source>
</reference>
<evidence type="ECO:0000256" key="3">
    <source>
        <dbReference type="ARBA" id="ARBA00022857"/>
    </source>
</evidence>
<dbReference type="Pfam" id="PF00106">
    <property type="entry name" value="adh_short"/>
    <property type="match status" value="1"/>
</dbReference>
<dbReference type="AlphaFoldDB" id="A0AAD5YEV8"/>
<dbReference type="EC" id="1.1.1.100" evidence="2"/>
<evidence type="ECO:0000256" key="1">
    <source>
        <dbReference type="ARBA" id="ARBA00006484"/>
    </source>
</evidence>
<dbReference type="Pfam" id="PF13561">
    <property type="entry name" value="adh_short_C2"/>
    <property type="match status" value="1"/>
</dbReference>
<dbReference type="Proteomes" id="UP001212997">
    <property type="component" value="Unassembled WGS sequence"/>
</dbReference>
<protein>
    <recommendedName>
        <fullName evidence="2">3-oxoacyl-[acyl-carrier-protein] reductase</fullName>
        <ecNumber evidence="2">1.1.1.100</ecNumber>
    </recommendedName>
</protein>
<evidence type="ECO:0000313" key="5">
    <source>
        <dbReference type="EMBL" id="KAJ3486286.1"/>
    </source>
</evidence>
<sequence>MSRFSEPKLKGKLALITGCTGGIGRSSAKALIRLGCSLAIHHFSEASLQKAEDLRSYLLDISPNAEVEIFQADLRTYPAVDELHRQVVNKMGRDVDVLFVNHGATGRIIGPNGDIGGIPPEMFEEIWRLHTGSTFRLTQLCIPHMEKQKWGRVIFTSSVAATTGGVIGPHYASSKSALHGLVHWLSLRYAKTGIVSPILCTFCWDDVDLGTDHGRVLDALLTSKTSNAVAPALIEDTGMIPESTEELRSKIPIGRLGQPDEIAEIVALLATNAYMTNKIIAADGGWT</sequence>
<dbReference type="InterPro" id="IPR050259">
    <property type="entry name" value="SDR"/>
</dbReference>
<dbReference type="InterPro" id="IPR020904">
    <property type="entry name" value="Sc_DH/Rdtase_CS"/>
</dbReference>
<comment type="similarity">
    <text evidence="1">Belongs to the short-chain dehydrogenases/reductases (SDR) family.</text>
</comment>
<dbReference type="GO" id="GO:0032787">
    <property type="term" value="P:monocarboxylic acid metabolic process"/>
    <property type="evidence" value="ECO:0007669"/>
    <property type="project" value="UniProtKB-ARBA"/>
</dbReference>
<comment type="catalytic activity">
    <reaction evidence="4">
        <text>a (3R)-hydroxyacyl-[ACP] + NADP(+) = a 3-oxoacyl-[ACP] + NADPH + H(+)</text>
        <dbReference type="Rhea" id="RHEA:17397"/>
        <dbReference type="Rhea" id="RHEA-COMP:9916"/>
        <dbReference type="Rhea" id="RHEA-COMP:9945"/>
        <dbReference type="ChEBI" id="CHEBI:15378"/>
        <dbReference type="ChEBI" id="CHEBI:57783"/>
        <dbReference type="ChEBI" id="CHEBI:58349"/>
        <dbReference type="ChEBI" id="CHEBI:78776"/>
        <dbReference type="ChEBI" id="CHEBI:78827"/>
        <dbReference type="EC" id="1.1.1.100"/>
    </reaction>
</comment>
<keyword evidence="6" id="KW-1185">Reference proteome</keyword>
<dbReference type="Gene3D" id="3.40.50.720">
    <property type="entry name" value="NAD(P)-binding Rossmann-like Domain"/>
    <property type="match status" value="1"/>
</dbReference>
<keyword evidence="3" id="KW-0521">NADP</keyword>